<name>A0A1G2BBS3_9BACT</name>
<dbReference type="InterPro" id="IPR002125">
    <property type="entry name" value="CMP_dCMP_dom"/>
</dbReference>
<evidence type="ECO:0000259" key="6">
    <source>
        <dbReference type="PROSITE" id="PS51747"/>
    </source>
</evidence>
<dbReference type="SUPFAM" id="SSF53927">
    <property type="entry name" value="Cytidine deaminase-like"/>
    <property type="match status" value="1"/>
</dbReference>
<dbReference type="InterPro" id="IPR035105">
    <property type="entry name" value="Deoxycytidylate_deaminase_dom"/>
</dbReference>
<evidence type="ECO:0000256" key="3">
    <source>
        <dbReference type="ARBA" id="ARBA00022723"/>
    </source>
</evidence>
<dbReference type="EMBL" id="MHKI01000028">
    <property type="protein sequence ID" value="OGY85740.1"/>
    <property type="molecule type" value="Genomic_DNA"/>
</dbReference>
<feature type="domain" description="CMP/dCMP-type deaminase" evidence="6">
    <location>
        <begin position="9"/>
        <end position="132"/>
    </location>
</feature>
<evidence type="ECO:0000256" key="2">
    <source>
        <dbReference type="ARBA" id="ARBA00006576"/>
    </source>
</evidence>
<reference evidence="7 8" key="1">
    <citation type="journal article" date="2016" name="Nat. Commun.">
        <title>Thousands of microbial genomes shed light on interconnected biogeochemical processes in an aquifer system.</title>
        <authorList>
            <person name="Anantharaman K."/>
            <person name="Brown C.T."/>
            <person name="Hug L.A."/>
            <person name="Sharon I."/>
            <person name="Castelle C.J."/>
            <person name="Probst A.J."/>
            <person name="Thomas B.C."/>
            <person name="Singh A."/>
            <person name="Wilkins M.J."/>
            <person name="Karaoz U."/>
            <person name="Brodie E.L."/>
            <person name="Williams K.H."/>
            <person name="Hubbard S.S."/>
            <person name="Banfield J.F."/>
        </authorList>
    </citation>
    <scope>NUCLEOTIDE SEQUENCE [LARGE SCALE GENOMIC DNA]</scope>
</reference>
<comment type="similarity">
    <text evidence="2">Belongs to the cytidine and deoxycytidylate deaminase family.</text>
</comment>
<comment type="cofactor">
    <cofactor evidence="1">
        <name>Zn(2+)</name>
        <dbReference type="ChEBI" id="CHEBI:29105"/>
    </cofactor>
</comment>
<proteinExistence type="inferred from homology"/>
<protein>
    <recommendedName>
        <fullName evidence="6">CMP/dCMP-type deaminase domain-containing protein</fullName>
    </recommendedName>
</protein>
<sequence>MQDKNFHPSWDDYFMAIARIVATRASCDRLHSGAVLVKNKRILSTGYNGSPPGLEHCDDVGHLMEEGHCVRTIHGEHNVLLQAAVIGGASTDGSTLYTLYSPCIHCAKYIIAAGVKKIVIWKKYRNDGVLDYLQKAQVEVVWYQPSAGWQDYLVDLFQNDLADKKAKEVKLTVS</sequence>
<keyword evidence="4" id="KW-0378">Hydrolase</keyword>
<dbReference type="InterPro" id="IPR016192">
    <property type="entry name" value="APOBEC/CMP_deaminase_Zn-bd"/>
</dbReference>
<dbReference type="PANTHER" id="PTHR11086">
    <property type="entry name" value="DEOXYCYTIDYLATE DEAMINASE-RELATED"/>
    <property type="match status" value="1"/>
</dbReference>
<evidence type="ECO:0000256" key="5">
    <source>
        <dbReference type="ARBA" id="ARBA00022833"/>
    </source>
</evidence>
<keyword evidence="5" id="KW-0862">Zinc</keyword>
<gene>
    <name evidence="7" type="ORF">A2319_00670</name>
</gene>
<dbReference type="AlphaFoldDB" id="A0A1G2BBS3"/>
<dbReference type="Proteomes" id="UP000176420">
    <property type="component" value="Unassembled WGS sequence"/>
</dbReference>
<dbReference type="GO" id="GO:0008270">
    <property type="term" value="F:zinc ion binding"/>
    <property type="evidence" value="ECO:0007669"/>
    <property type="project" value="InterPro"/>
</dbReference>
<dbReference type="PANTHER" id="PTHR11086:SF18">
    <property type="entry name" value="DEOXYCYTIDYLATE DEAMINASE"/>
    <property type="match status" value="1"/>
</dbReference>
<dbReference type="InterPro" id="IPR015517">
    <property type="entry name" value="dCMP_deaminase-rel"/>
</dbReference>
<accession>A0A1G2BBS3</accession>
<comment type="caution">
    <text evidence="7">The sequence shown here is derived from an EMBL/GenBank/DDBJ whole genome shotgun (WGS) entry which is preliminary data.</text>
</comment>
<organism evidence="7 8">
    <name type="scientific">Candidatus Kerfeldbacteria bacterium RIFOXYB2_FULL_38_14</name>
    <dbReference type="NCBI Taxonomy" id="1798547"/>
    <lineage>
        <taxon>Bacteria</taxon>
        <taxon>Candidatus Kerfeldiibacteriota</taxon>
    </lineage>
</organism>
<dbReference type="GO" id="GO:0004132">
    <property type="term" value="F:dCMP deaminase activity"/>
    <property type="evidence" value="ECO:0007669"/>
    <property type="project" value="TreeGrafter"/>
</dbReference>
<dbReference type="CDD" id="cd01286">
    <property type="entry name" value="deoxycytidylate_deaminase"/>
    <property type="match status" value="1"/>
</dbReference>
<dbReference type="Gene3D" id="3.40.140.10">
    <property type="entry name" value="Cytidine Deaminase, domain 2"/>
    <property type="match status" value="1"/>
</dbReference>
<evidence type="ECO:0000313" key="8">
    <source>
        <dbReference type="Proteomes" id="UP000176420"/>
    </source>
</evidence>
<dbReference type="PROSITE" id="PS00903">
    <property type="entry name" value="CYT_DCMP_DEAMINASES_1"/>
    <property type="match status" value="1"/>
</dbReference>
<dbReference type="GO" id="GO:0005737">
    <property type="term" value="C:cytoplasm"/>
    <property type="evidence" value="ECO:0007669"/>
    <property type="project" value="TreeGrafter"/>
</dbReference>
<evidence type="ECO:0000256" key="1">
    <source>
        <dbReference type="ARBA" id="ARBA00001947"/>
    </source>
</evidence>
<keyword evidence="3" id="KW-0479">Metal-binding</keyword>
<evidence type="ECO:0000256" key="4">
    <source>
        <dbReference type="ARBA" id="ARBA00022801"/>
    </source>
</evidence>
<dbReference type="InterPro" id="IPR016193">
    <property type="entry name" value="Cytidine_deaminase-like"/>
</dbReference>
<dbReference type="Pfam" id="PF00383">
    <property type="entry name" value="dCMP_cyt_deam_1"/>
    <property type="match status" value="1"/>
</dbReference>
<evidence type="ECO:0000313" key="7">
    <source>
        <dbReference type="EMBL" id="OGY85740.1"/>
    </source>
</evidence>
<dbReference type="PROSITE" id="PS51747">
    <property type="entry name" value="CYT_DCMP_DEAMINASES_2"/>
    <property type="match status" value="1"/>
</dbReference>